<keyword evidence="4" id="KW-0677">Repeat</keyword>
<evidence type="ECO:0000256" key="4">
    <source>
        <dbReference type="ARBA" id="ARBA00022737"/>
    </source>
</evidence>
<proteinExistence type="predicted"/>
<keyword evidence="5" id="KW-0106">Calcium</keyword>
<dbReference type="Proteomes" id="UP000604046">
    <property type="component" value="Unassembled WGS sequence"/>
</dbReference>
<accession>A0A812PP83</accession>
<dbReference type="Gene3D" id="2.60.40.2030">
    <property type="match status" value="1"/>
</dbReference>
<dbReference type="InterPro" id="IPR039421">
    <property type="entry name" value="Type_1_exporter"/>
</dbReference>
<dbReference type="GO" id="GO:0016020">
    <property type="term" value="C:membrane"/>
    <property type="evidence" value="ECO:0007669"/>
    <property type="project" value="UniProtKB-SubCell"/>
</dbReference>
<dbReference type="PANTHER" id="PTHR24221">
    <property type="entry name" value="ATP-BINDING CASSETTE SUB-FAMILY B"/>
    <property type="match status" value="1"/>
</dbReference>
<keyword evidence="7 9" id="KW-0472">Membrane</keyword>
<evidence type="ECO:0000256" key="2">
    <source>
        <dbReference type="ARBA" id="ARBA00022692"/>
    </source>
</evidence>
<reference evidence="11" key="1">
    <citation type="submission" date="2021-02" db="EMBL/GenBank/DDBJ databases">
        <authorList>
            <person name="Dougan E. K."/>
            <person name="Rhodes N."/>
            <person name="Thang M."/>
            <person name="Chan C."/>
        </authorList>
    </citation>
    <scope>NUCLEOTIDE SEQUENCE</scope>
</reference>
<dbReference type="InterPro" id="IPR038081">
    <property type="entry name" value="CalX-like_sf"/>
</dbReference>
<feature type="transmembrane region" description="Helical" evidence="9">
    <location>
        <begin position="467"/>
        <end position="486"/>
    </location>
</feature>
<dbReference type="SUPFAM" id="SSF52540">
    <property type="entry name" value="P-loop containing nucleoside triphosphate hydrolases"/>
    <property type="match status" value="1"/>
</dbReference>
<evidence type="ECO:0000259" key="10">
    <source>
        <dbReference type="PROSITE" id="PS50893"/>
    </source>
</evidence>
<feature type="transmembrane region" description="Helical" evidence="9">
    <location>
        <begin position="248"/>
        <end position="269"/>
    </location>
</feature>
<dbReference type="InterPro" id="IPR003644">
    <property type="entry name" value="Calx_beta"/>
</dbReference>
<dbReference type="Gene3D" id="3.40.50.300">
    <property type="entry name" value="P-loop containing nucleotide triphosphate hydrolases"/>
    <property type="match status" value="1"/>
</dbReference>
<evidence type="ECO:0000256" key="8">
    <source>
        <dbReference type="SAM" id="MobiDB-lite"/>
    </source>
</evidence>
<dbReference type="SMART" id="SM00237">
    <property type="entry name" value="Calx_beta"/>
    <property type="match status" value="1"/>
</dbReference>
<evidence type="ECO:0000256" key="6">
    <source>
        <dbReference type="ARBA" id="ARBA00022989"/>
    </source>
</evidence>
<dbReference type="Pfam" id="PF03160">
    <property type="entry name" value="Calx-beta"/>
    <property type="match status" value="1"/>
</dbReference>
<dbReference type="InterPro" id="IPR003439">
    <property type="entry name" value="ABC_transporter-like_ATP-bd"/>
</dbReference>
<dbReference type="GO" id="GO:0042626">
    <property type="term" value="F:ATPase-coupled transmembrane transporter activity"/>
    <property type="evidence" value="ECO:0007669"/>
    <property type="project" value="TreeGrafter"/>
</dbReference>
<feature type="transmembrane region" description="Helical" evidence="9">
    <location>
        <begin position="381"/>
        <end position="399"/>
    </location>
</feature>
<dbReference type="GO" id="GO:0016887">
    <property type="term" value="F:ATP hydrolysis activity"/>
    <property type="evidence" value="ECO:0007669"/>
    <property type="project" value="InterPro"/>
</dbReference>
<gene>
    <name evidence="11" type="primary">lolD</name>
    <name evidence="11" type="ORF">SNAT2548_LOCUS20141</name>
</gene>
<dbReference type="SUPFAM" id="SSF90123">
    <property type="entry name" value="ABC transporter transmembrane region"/>
    <property type="match status" value="1"/>
</dbReference>
<dbReference type="InterPro" id="IPR027417">
    <property type="entry name" value="P-loop_NTPase"/>
</dbReference>
<keyword evidence="6 9" id="KW-1133">Transmembrane helix</keyword>
<dbReference type="InterPro" id="IPR036640">
    <property type="entry name" value="ABC1_TM_sf"/>
</dbReference>
<dbReference type="GO" id="GO:0007154">
    <property type="term" value="P:cell communication"/>
    <property type="evidence" value="ECO:0007669"/>
    <property type="project" value="InterPro"/>
</dbReference>
<dbReference type="GO" id="GO:0005524">
    <property type="term" value="F:ATP binding"/>
    <property type="evidence" value="ECO:0007669"/>
    <property type="project" value="InterPro"/>
</dbReference>
<sequence length="889" mass="99121">MRCCNRSCSTAALSHAAFDTFRGTGSSRPTCSETAADRMGVCGGKTAKRQESRELRFTDGFHYSPLDSNDFDSQLSSSAESLDILQFAAPIFVAEEGEAFSVKVMRLGSLAGRVSCYFQTEASSAKAGMRFVHAEGEVVFEDGQFQQSVDIEILDSPTWSATLEFKVVLTAPMGCSLGKYLKVCRVKVLDRDSFPSSSYAETAALGPEAIEAINPAPLFLEFCQLMLRVPGNGWRFAVILLFDQFKNAYVWFMLVSSVYMVNVIFGDHSDELFIPQNPEKTAQLLGLMYIGLPLILHMWREAKTRMDIEGRCSFFLQTSLMRKYMNFSDDSRAAVTQHEVQKIVNKDAVELASSLNDVSSLLETLGKLVMLNYFAVSSDPGMLWAVITMPVVMTFWVLLRQVWLRKPEKDDAYKKEVSELVSAISEFYPLIAGYFQRPAMNERFAARVTKLSEVQEPLGIYDMRSEFFFTWLGPFFSGFYLCFYSPQVISGSLSLGTFLATISVFKEVSSNFADGFAMMKSVIAKFEPLLEVTVFLNRPTDVGDLKELVNGRILETGEQRKKLMHLSIPSNVGMVRTDMIPIRLDNLAFKLPSMHNDLFHGVNLSVEQGKLVALIGQHGSGKTKLIKMLASGIPPTSGKVLIPSHLRCLLVTHQVFLMYGSPLQNLFFGDPSAISHPEERHRLMWILDKLRMSRTRALAESEIEILQEPVSEEEGSEDGSCCCCCGSSQVAEASPPHARWTPPDGSARAKRVASALHGWQESLSFQEKAKLHIARALVMNPEIMILEKPLMNFDDRESELVFSILREFVSNRGVALSAENRDQRRPRTCFYSAEREEGQLDSHMPDVIWRSGDGTVVAELPVIPVPESKKGRKAKPMSSPKSSLSDGSP</sequence>
<evidence type="ECO:0000313" key="12">
    <source>
        <dbReference type="Proteomes" id="UP000604046"/>
    </source>
</evidence>
<protein>
    <submittedName>
        <fullName evidence="11">LolD protein</fullName>
    </submittedName>
</protein>
<evidence type="ECO:0000256" key="1">
    <source>
        <dbReference type="ARBA" id="ARBA00004141"/>
    </source>
</evidence>
<feature type="region of interest" description="Disordered" evidence="8">
    <location>
        <begin position="860"/>
        <end position="889"/>
    </location>
</feature>
<dbReference type="PANTHER" id="PTHR24221:SF654">
    <property type="entry name" value="ATP-BINDING CASSETTE SUB-FAMILY B MEMBER 6"/>
    <property type="match status" value="1"/>
</dbReference>
<dbReference type="PROSITE" id="PS50893">
    <property type="entry name" value="ABC_TRANSPORTER_2"/>
    <property type="match status" value="1"/>
</dbReference>
<evidence type="ECO:0000256" key="5">
    <source>
        <dbReference type="ARBA" id="ARBA00022837"/>
    </source>
</evidence>
<dbReference type="Gene3D" id="1.20.1560.10">
    <property type="entry name" value="ABC transporter type 1, transmembrane domain"/>
    <property type="match status" value="1"/>
</dbReference>
<organism evidence="11 12">
    <name type="scientific">Symbiodinium natans</name>
    <dbReference type="NCBI Taxonomy" id="878477"/>
    <lineage>
        <taxon>Eukaryota</taxon>
        <taxon>Sar</taxon>
        <taxon>Alveolata</taxon>
        <taxon>Dinophyceae</taxon>
        <taxon>Suessiales</taxon>
        <taxon>Symbiodiniaceae</taxon>
        <taxon>Symbiodinium</taxon>
    </lineage>
</organism>
<dbReference type="SUPFAM" id="SSF141072">
    <property type="entry name" value="CalX-like"/>
    <property type="match status" value="1"/>
</dbReference>
<feature type="domain" description="ABC transporter" evidence="10">
    <location>
        <begin position="582"/>
        <end position="860"/>
    </location>
</feature>
<evidence type="ECO:0000256" key="7">
    <source>
        <dbReference type="ARBA" id="ARBA00023136"/>
    </source>
</evidence>
<keyword evidence="2 9" id="KW-0812">Transmembrane</keyword>
<evidence type="ECO:0000313" key="11">
    <source>
        <dbReference type="EMBL" id="CAE7369554.1"/>
    </source>
</evidence>
<keyword evidence="3" id="KW-0732">Signal</keyword>
<dbReference type="AlphaFoldDB" id="A0A812PP83"/>
<dbReference type="EMBL" id="CAJNDS010002201">
    <property type="protein sequence ID" value="CAE7369554.1"/>
    <property type="molecule type" value="Genomic_DNA"/>
</dbReference>
<dbReference type="OrthoDB" id="433748at2759"/>
<dbReference type="Pfam" id="PF00005">
    <property type="entry name" value="ABC_tran"/>
    <property type="match status" value="1"/>
</dbReference>
<feature type="compositionally biased region" description="Low complexity" evidence="8">
    <location>
        <begin position="876"/>
        <end position="889"/>
    </location>
</feature>
<evidence type="ECO:0000256" key="3">
    <source>
        <dbReference type="ARBA" id="ARBA00022729"/>
    </source>
</evidence>
<evidence type="ECO:0000256" key="9">
    <source>
        <dbReference type="SAM" id="Phobius"/>
    </source>
</evidence>
<comment type="subcellular location">
    <subcellularLocation>
        <location evidence="1">Membrane</location>
        <topology evidence="1">Multi-pass membrane protein</topology>
    </subcellularLocation>
</comment>
<keyword evidence="12" id="KW-1185">Reference proteome</keyword>
<comment type="caution">
    <text evidence="11">The sequence shown here is derived from an EMBL/GenBank/DDBJ whole genome shotgun (WGS) entry which is preliminary data.</text>
</comment>
<name>A0A812PP83_9DINO</name>